<accession>A0A0F7S0V4</accession>
<keyword evidence="2" id="KW-1133">Transmembrane helix</keyword>
<evidence type="ECO:0000313" key="5">
    <source>
        <dbReference type="EMBL" id="CDW96169.1"/>
    </source>
</evidence>
<dbReference type="InterPro" id="IPR005097">
    <property type="entry name" value="Sacchrp_dh_NADP-bd"/>
</dbReference>
<sequence length="417" mass="45288">MSAQRYDLVVFGATGYTGQLVCKYLLSHPEKTSWAIAGRSASRLSSLKSKLNLPSNVGVIEAETSNYATLTSMTSQAKALINLVGPYRPFKAIEVVRACVETSTHYTDLSGETGFNKDVIDEFHLKAQAKGVTLASSVGFDSLPFDLTTFLAVQKVKQLTGGKSDVKLVECAYGADGGFSAGTLASGLAQADDKQQLQHTRGDWLSPVAKPAALTFNTVRWFQHRQRWGAQNTFSIHNTRTVNRSWGLLQHHNSPQAYGQAFLYREGLVVPFKLVGILFSYINALLIWILMNSAVVRSIAAKSMPANSGPSEKSLIESRVRIDTLATANDGTQAVCTLRGKGHPGYLLTARMIVETALTILDDKSKKVNPLEKAGVEGGALTPALIGAERLAQRLVEFGQFEITTDKFDGKEVKKSK</sequence>
<reference evidence="4" key="3">
    <citation type="submission" date="2014-06" db="EMBL/GenBank/DDBJ databases">
        <authorList>
            <person name="Ju J."/>
            <person name="Zhang J."/>
        </authorList>
    </citation>
    <scope>NUCLEOTIDE SEQUENCE</scope>
    <source>
        <strain evidence="4">SscI8</strain>
    </source>
</reference>
<gene>
    <name evidence="5" type="primary">SSCI10320.1</name>
    <name evidence="4" type="ORF">SPSC_00962</name>
</gene>
<comment type="similarity">
    <text evidence="1">Belongs to the saccharopine dehydrogenase family.</text>
</comment>
<dbReference type="EMBL" id="CCFA01000542">
    <property type="protein sequence ID" value="CDW96169.1"/>
    <property type="molecule type" value="Genomic_DNA"/>
</dbReference>
<keyword evidence="6" id="KW-1185">Reference proteome</keyword>
<dbReference type="PANTHER" id="PTHR12286:SF5">
    <property type="entry name" value="SACCHAROPINE DEHYDROGENASE-LIKE OXIDOREDUCTASE"/>
    <property type="match status" value="1"/>
</dbReference>
<name>A0A0F7S0V4_9BASI</name>
<dbReference type="InterPro" id="IPR036291">
    <property type="entry name" value="NAD(P)-bd_dom_sf"/>
</dbReference>
<dbReference type="PANTHER" id="PTHR12286">
    <property type="entry name" value="SACCHAROPINE DEHYDROGENASE-LIKE OXIDOREDUCTASE"/>
    <property type="match status" value="1"/>
</dbReference>
<evidence type="ECO:0000256" key="2">
    <source>
        <dbReference type="SAM" id="Phobius"/>
    </source>
</evidence>
<proteinExistence type="inferred from homology"/>
<dbReference type="EMBL" id="LK056655">
    <property type="protein sequence ID" value="CDU22332.1"/>
    <property type="molecule type" value="Genomic_DNA"/>
</dbReference>
<reference evidence="6" key="2">
    <citation type="submission" date="2014-06" db="EMBL/GenBank/DDBJ databases">
        <authorList>
            <person name="Berkman P.J."/>
        </authorList>
    </citation>
    <scope>NUCLEOTIDE SEQUENCE [LARGE SCALE GENOMIC DNA]</scope>
</reference>
<dbReference type="GO" id="GO:0009247">
    <property type="term" value="P:glycolipid biosynthetic process"/>
    <property type="evidence" value="ECO:0007669"/>
    <property type="project" value="TreeGrafter"/>
</dbReference>
<dbReference type="AlphaFoldDB" id="A0A0F7S0V4"/>
<dbReference type="InterPro" id="IPR051276">
    <property type="entry name" value="Saccharopine_DH-like_oxidrdct"/>
</dbReference>
<organism evidence="5 6">
    <name type="scientific">Sporisorium scitamineum</name>
    <dbReference type="NCBI Taxonomy" id="49012"/>
    <lineage>
        <taxon>Eukaryota</taxon>
        <taxon>Fungi</taxon>
        <taxon>Dikarya</taxon>
        <taxon>Basidiomycota</taxon>
        <taxon>Ustilaginomycotina</taxon>
        <taxon>Ustilaginomycetes</taxon>
        <taxon>Ustilaginales</taxon>
        <taxon>Ustilaginaceae</taxon>
        <taxon>Sporisorium</taxon>
    </lineage>
</organism>
<evidence type="ECO:0000259" key="3">
    <source>
        <dbReference type="Pfam" id="PF03435"/>
    </source>
</evidence>
<evidence type="ECO:0000256" key="1">
    <source>
        <dbReference type="ARBA" id="ARBA00038048"/>
    </source>
</evidence>
<protein>
    <recommendedName>
        <fullName evidence="3">Saccharopine dehydrogenase NADP binding domain-containing protein</fullName>
    </recommendedName>
</protein>
<feature type="domain" description="Saccharopine dehydrogenase NADP binding" evidence="3">
    <location>
        <begin position="9"/>
        <end position="133"/>
    </location>
</feature>
<feature type="transmembrane region" description="Helical" evidence="2">
    <location>
        <begin position="274"/>
        <end position="295"/>
    </location>
</feature>
<dbReference type="GO" id="GO:0005739">
    <property type="term" value="C:mitochondrion"/>
    <property type="evidence" value="ECO:0007669"/>
    <property type="project" value="TreeGrafter"/>
</dbReference>
<dbReference type="OrthoDB" id="10268090at2759"/>
<reference evidence="5" key="1">
    <citation type="submission" date="2014-06" db="EMBL/GenBank/DDBJ databases">
        <authorList>
            <person name="Berkman J.Paul."/>
        </authorList>
    </citation>
    <scope>NUCLEOTIDE SEQUENCE [LARGE SCALE GENOMIC DNA]</scope>
</reference>
<keyword evidence="2" id="KW-0472">Membrane</keyword>
<evidence type="ECO:0000313" key="6">
    <source>
        <dbReference type="Proteomes" id="UP000242770"/>
    </source>
</evidence>
<dbReference type="SUPFAM" id="SSF51735">
    <property type="entry name" value="NAD(P)-binding Rossmann-fold domains"/>
    <property type="match status" value="1"/>
</dbReference>
<dbReference type="GO" id="GO:0005811">
    <property type="term" value="C:lipid droplet"/>
    <property type="evidence" value="ECO:0007669"/>
    <property type="project" value="TreeGrafter"/>
</dbReference>
<dbReference type="Proteomes" id="UP000242770">
    <property type="component" value="Unassembled WGS sequence"/>
</dbReference>
<keyword evidence="2" id="KW-0812">Transmembrane</keyword>
<dbReference type="Pfam" id="PF03435">
    <property type="entry name" value="Sacchrp_dh_NADP"/>
    <property type="match status" value="1"/>
</dbReference>
<dbReference type="Gene3D" id="3.40.50.720">
    <property type="entry name" value="NAD(P)-binding Rossmann-like Domain"/>
    <property type="match status" value="1"/>
</dbReference>
<dbReference type="GO" id="GO:0005886">
    <property type="term" value="C:plasma membrane"/>
    <property type="evidence" value="ECO:0007669"/>
    <property type="project" value="TreeGrafter"/>
</dbReference>
<evidence type="ECO:0000313" key="4">
    <source>
        <dbReference type="EMBL" id="CDU22332.1"/>
    </source>
</evidence>